<comment type="caution">
    <text evidence="2">The sequence shown here is derived from an EMBL/GenBank/DDBJ whole genome shotgun (WGS) entry which is preliminary data.</text>
</comment>
<keyword evidence="3" id="KW-1185">Reference proteome</keyword>
<dbReference type="InterPro" id="IPR036249">
    <property type="entry name" value="Thioredoxin-like_sf"/>
</dbReference>
<dbReference type="PROSITE" id="PS51353">
    <property type="entry name" value="ARSC"/>
    <property type="match status" value="1"/>
</dbReference>
<sequence>MLGIDADNLKLSHFIKLLANNNSLIESPILIDNQRILIGFNEKEIRSFLPRQVKREEMDLLLIKTR</sequence>
<dbReference type="Pfam" id="PF03960">
    <property type="entry name" value="ArsC"/>
    <property type="match status" value="1"/>
</dbReference>
<name>A0ABQ0XM63_9LACO</name>
<accession>A0ABQ0XM63</accession>
<dbReference type="InterPro" id="IPR006660">
    <property type="entry name" value="Arsenate_reductase-like"/>
</dbReference>
<dbReference type="SUPFAM" id="SSF52833">
    <property type="entry name" value="Thioredoxin-like"/>
    <property type="match status" value="1"/>
</dbReference>
<gene>
    <name evidence="2" type="ORF">LDI01_29520</name>
</gene>
<dbReference type="EMBL" id="BKAB01000113">
    <property type="protein sequence ID" value="GEP25359.1"/>
    <property type="molecule type" value="Genomic_DNA"/>
</dbReference>
<evidence type="ECO:0008006" key="4">
    <source>
        <dbReference type="Google" id="ProtNLM"/>
    </source>
</evidence>
<evidence type="ECO:0000256" key="1">
    <source>
        <dbReference type="PROSITE-ProRule" id="PRU01282"/>
    </source>
</evidence>
<dbReference type="Gene3D" id="3.40.30.10">
    <property type="entry name" value="Glutaredoxin"/>
    <property type="match status" value="1"/>
</dbReference>
<evidence type="ECO:0000313" key="2">
    <source>
        <dbReference type="EMBL" id="GEP25359.1"/>
    </source>
</evidence>
<proteinExistence type="inferred from homology"/>
<dbReference type="RefSeq" id="WP_235807818.1">
    <property type="nucleotide sequence ID" value="NZ_BKAB01000113.1"/>
</dbReference>
<reference evidence="2 3" key="1">
    <citation type="submission" date="2019-07" db="EMBL/GenBank/DDBJ databases">
        <title>Whole genome shotgun sequence of Lactobacillus diolivorans NBRC 107869.</title>
        <authorList>
            <person name="Hosoyama A."/>
            <person name="Uohara A."/>
            <person name="Ohji S."/>
            <person name="Ichikawa N."/>
        </authorList>
    </citation>
    <scope>NUCLEOTIDE SEQUENCE [LARGE SCALE GENOMIC DNA]</scope>
    <source>
        <strain evidence="2 3">NBRC 107869</strain>
    </source>
</reference>
<organism evidence="2 3">
    <name type="scientific">Lentilactobacillus diolivorans</name>
    <dbReference type="NCBI Taxonomy" id="179838"/>
    <lineage>
        <taxon>Bacteria</taxon>
        <taxon>Bacillati</taxon>
        <taxon>Bacillota</taxon>
        <taxon>Bacilli</taxon>
        <taxon>Lactobacillales</taxon>
        <taxon>Lactobacillaceae</taxon>
        <taxon>Lentilactobacillus</taxon>
    </lineage>
</organism>
<protein>
    <recommendedName>
        <fullName evidence="4">Regulatory protein spx</fullName>
    </recommendedName>
</protein>
<evidence type="ECO:0000313" key="3">
    <source>
        <dbReference type="Proteomes" id="UP000321409"/>
    </source>
</evidence>
<dbReference type="Proteomes" id="UP000321409">
    <property type="component" value="Unassembled WGS sequence"/>
</dbReference>
<comment type="similarity">
    <text evidence="1">Belongs to the ArsC family.</text>
</comment>